<dbReference type="InterPro" id="IPR042099">
    <property type="entry name" value="ANL_N_sf"/>
</dbReference>
<dbReference type="Proteomes" id="UP000447434">
    <property type="component" value="Chromosome 2"/>
</dbReference>
<dbReference type="PANTHER" id="PTHR24096:SF337">
    <property type="entry name" value="4-COUMARATE--COA LIGASE"/>
    <property type="match status" value="1"/>
</dbReference>
<dbReference type="SUPFAM" id="SSF56801">
    <property type="entry name" value="Acetyl-CoA synthetase-like"/>
    <property type="match status" value="1"/>
</dbReference>
<dbReference type="GO" id="GO:0016405">
    <property type="term" value="F:CoA-ligase activity"/>
    <property type="evidence" value="ECO:0007669"/>
    <property type="project" value="TreeGrafter"/>
</dbReference>
<protein>
    <submittedName>
        <fullName evidence="4">Putative AMP-dependent synthetase/ligase, AMP-binding enzyme domain-containing protein</fullName>
    </submittedName>
</protein>
<gene>
    <name evidence="4" type="ORF">Lalb_Chr02g0151081</name>
</gene>
<reference evidence="5" key="1">
    <citation type="journal article" date="2020" name="Nat. Commun.">
        <title>Genome sequence of the cluster root forming white lupin.</title>
        <authorList>
            <person name="Hufnagel B."/>
            <person name="Marques A."/>
            <person name="Soriano A."/>
            <person name="Marques L."/>
            <person name="Divol F."/>
            <person name="Doumas P."/>
            <person name="Sallet E."/>
            <person name="Mancinotti D."/>
            <person name="Carrere S."/>
            <person name="Marande W."/>
            <person name="Arribat S."/>
            <person name="Keller J."/>
            <person name="Huneau C."/>
            <person name="Blein T."/>
            <person name="Aime D."/>
            <person name="Laguerre M."/>
            <person name="Taylor J."/>
            <person name="Schubert V."/>
            <person name="Nelson M."/>
            <person name="Geu-Flores F."/>
            <person name="Crespi M."/>
            <person name="Gallardo-Guerrero K."/>
            <person name="Delaux P.-M."/>
            <person name="Salse J."/>
            <person name="Berges H."/>
            <person name="Guyot R."/>
            <person name="Gouzy J."/>
            <person name="Peret B."/>
        </authorList>
    </citation>
    <scope>NUCLEOTIDE SEQUENCE [LARGE SCALE GENOMIC DNA]</scope>
    <source>
        <strain evidence="5">cv. Amiga</strain>
    </source>
</reference>
<dbReference type="AlphaFoldDB" id="A0A6A4QWK6"/>
<dbReference type="InterPro" id="IPR045851">
    <property type="entry name" value="AMP-bd_C_sf"/>
</dbReference>
<dbReference type="Pfam" id="PF13193">
    <property type="entry name" value="AMP-binding_C"/>
    <property type="match status" value="1"/>
</dbReference>
<evidence type="ECO:0000256" key="2">
    <source>
        <dbReference type="ARBA" id="ARBA00022598"/>
    </source>
</evidence>
<organism evidence="4 5">
    <name type="scientific">Lupinus albus</name>
    <name type="common">White lupine</name>
    <name type="synonym">Lupinus termis</name>
    <dbReference type="NCBI Taxonomy" id="3870"/>
    <lineage>
        <taxon>Eukaryota</taxon>
        <taxon>Viridiplantae</taxon>
        <taxon>Streptophyta</taxon>
        <taxon>Embryophyta</taxon>
        <taxon>Tracheophyta</taxon>
        <taxon>Spermatophyta</taxon>
        <taxon>Magnoliopsida</taxon>
        <taxon>eudicotyledons</taxon>
        <taxon>Gunneridae</taxon>
        <taxon>Pentapetalae</taxon>
        <taxon>rosids</taxon>
        <taxon>fabids</taxon>
        <taxon>Fabales</taxon>
        <taxon>Fabaceae</taxon>
        <taxon>Papilionoideae</taxon>
        <taxon>50 kb inversion clade</taxon>
        <taxon>genistoids sensu lato</taxon>
        <taxon>core genistoids</taxon>
        <taxon>Genisteae</taxon>
        <taxon>Lupinus</taxon>
    </lineage>
</organism>
<keyword evidence="2 4" id="KW-0436">Ligase</keyword>
<feature type="domain" description="AMP-binding enzyme C-terminal" evidence="3">
    <location>
        <begin position="57"/>
        <end position="131"/>
    </location>
</feature>
<name>A0A6A4QWK6_LUPAL</name>
<evidence type="ECO:0000313" key="5">
    <source>
        <dbReference type="Proteomes" id="UP000447434"/>
    </source>
</evidence>
<sequence>MKGYLGNLEATTATVDSEGWLRTGDLSYIDENGFVYLVDRIKELIKHNGYQVAPADLESVLLSHPLILDAAVIPCLKMKKLDRYQWHVVRAADSDLSEDQIIQFVAGQVAPYKKLRRVSFIDTIPRSVAGKILRKDLVSQSKHQLVSKL</sequence>
<dbReference type="OrthoDB" id="1417566at2759"/>
<comment type="caution">
    <text evidence="4">The sequence shown here is derived from an EMBL/GenBank/DDBJ whole genome shotgun (WGS) entry which is preliminary data.</text>
</comment>
<keyword evidence="5" id="KW-1185">Reference proteome</keyword>
<evidence type="ECO:0000256" key="1">
    <source>
        <dbReference type="ARBA" id="ARBA00006432"/>
    </source>
</evidence>
<dbReference type="PANTHER" id="PTHR24096">
    <property type="entry name" value="LONG-CHAIN-FATTY-ACID--COA LIGASE"/>
    <property type="match status" value="1"/>
</dbReference>
<dbReference type="Gene3D" id="3.40.50.12780">
    <property type="entry name" value="N-terminal domain of ligase-like"/>
    <property type="match status" value="1"/>
</dbReference>
<dbReference type="FunFam" id="3.30.300.30:FF:000007">
    <property type="entry name" value="4-coumarate--CoA ligase 2"/>
    <property type="match status" value="1"/>
</dbReference>
<dbReference type="InterPro" id="IPR025110">
    <property type="entry name" value="AMP-bd_C"/>
</dbReference>
<comment type="similarity">
    <text evidence="1">Belongs to the ATP-dependent AMP-binding enzyme family.</text>
</comment>
<proteinExistence type="inferred from homology"/>
<evidence type="ECO:0000313" key="4">
    <source>
        <dbReference type="EMBL" id="KAE9619245.1"/>
    </source>
</evidence>
<dbReference type="Gene3D" id="3.30.300.30">
    <property type="match status" value="1"/>
</dbReference>
<accession>A0A6A4QWK6</accession>
<dbReference type="EMBL" id="WOCE01000002">
    <property type="protein sequence ID" value="KAE9619245.1"/>
    <property type="molecule type" value="Genomic_DNA"/>
</dbReference>
<evidence type="ECO:0000259" key="3">
    <source>
        <dbReference type="Pfam" id="PF13193"/>
    </source>
</evidence>